<evidence type="ECO:0000259" key="4">
    <source>
        <dbReference type="Pfam" id="PF04927"/>
    </source>
</evidence>
<proteinExistence type="inferred from homology"/>
<keyword evidence="6" id="KW-1185">Reference proteome</keyword>
<organism evidence="5 6">
    <name type="scientific">Capsella rubella</name>
    <dbReference type="NCBI Taxonomy" id="81985"/>
    <lineage>
        <taxon>Eukaryota</taxon>
        <taxon>Viridiplantae</taxon>
        <taxon>Streptophyta</taxon>
        <taxon>Embryophyta</taxon>
        <taxon>Tracheophyta</taxon>
        <taxon>Spermatophyta</taxon>
        <taxon>Magnoliopsida</taxon>
        <taxon>eudicotyledons</taxon>
        <taxon>Gunneridae</taxon>
        <taxon>Pentapetalae</taxon>
        <taxon>rosids</taxon>
        <taxon>malvids</taxon>
        <taxon>Brassicales</taxon>
        <taxon>Brassicaceae</taxon>
        <taxon>Camelineae</taxon>
        <taxon>Capsella</taxon>
    </lineage>
</organism>
<evidence type="ECO:0000313" key="5">
    <source>
        <dbReference type="EMBL" id="EOA22458.1"/>
    </source>
</evidence>
<dbReference type="AlphaFoldDB" id="R0HFC5"/>
<feature type="domain" description="SMP" evidence="4">
    <location>
        <begin position="69"/>
        <end position="126"/>
    </location>
</feature>
<dbReference type="PANTHER" id="PTHR31174">
    <property type="entry name" value="SEED MATURATION FAMILY PROTEIN"/>
    <property type="match status" value="1"/>
</dbReference>
<dbReference type="eggNOG" id="ENOG502R41N">
    <property type="taxonomic scope" value="Eukaryota"/>
</dbReference>
<sequence>MSQEQLEKHIPASIDCADGKLEAEKVPASIDAAEEKKKCVVAEASGEKVEGEVSRKKLGANSPSSEGTITIGEALEAAVLTAGNKPVEWSDAAAIQAAEVRATGRTNIMPGGVAASAQSAATLNARVTSEDDKTTLADVLTGASSKLPSDKAATRKDAEGVTGAEMRNDPHLTTYPTGVAASVAAAARINQAK</sequence>
<dbReference type="Proteomes" id="UP000029121">
    <property type="component" value="Unassembled WGS sequence"/>
</dbReference>
<comment type="similarity">
    <text evidence="1">Belongs to the LEA type SMP family.</text>
</comment>
<name>R0HFC5_9BRAS</name>
<evidence type="ECO:0000256" key="1">
    <source>
        <dbReference type="ARBA" id="ARBA00010733"/>
    </source>
</evidence>
<protein>
    <recommendedName>
        <fullName evidence="4">SMP domain-containing protein</fullName>
    </recommendedName>
</protein>
<gene>
    <name evidence="5" type="ORF">CARUB_v10003106mg</name>
</gene>
<dbReference type="STRING" id="81985.R0HFC5"/>
<evidence type="ECO:0000256" key="3">
    <source>
        <dbReference type="SAM" id="MobiDB-lite"/>
    </source>
</evidence>
<evidence type="ECO:0000256" key="2">
    <source>
        <dbReference type="ARBA" id="ARBA00022737"/>
    </source>
</evidence>
<dbReference type="Pfam" id="PF04927">
    <property type="entry name" value="SMP"/>
    <property type="match status" value="2"/>
</dbReference>
<evidence type="ECO:0000313" key="6">
    <source>
        <dbReference type="Proteomes" id="UP000029121"/>
    </source>
</evidence>
<feature type="compositionally biased region" description="Basic and acidic residues" evidence="3">
    <location>
        <begin position="148"/>
        <end position="159"/>
    </location>
</feature>
<feature type="region of interest" description="Disordered" evidence="3">
    <location>
        <begin position="44"/>
        <end position="67"/>
    </location>
</feature>
<accession>R0HFC5</accession>
<dbReference type="InterPro" id="IPR007011">
    <property type="entry name" value="LEA_SMP_dom"/>
</dbReference>
<feature type="domain" description="SMP" evidence="4">
    <location>
        <begin position="134"/>
        <end position="192"/>
    </location>
</feature>
<dbReference type="InterPro" id="IPR042971">
    <property type="entry name" value="LEA_SMP"/>
</dbReference>
<keyword evidence="2" id="KW-0677">Repeat</keyword>
<feature type="region of interest" description="Disordered" evidence="3">
    <location>
        <begin position="147"/>
        <end position="173"/>
    </location>
</feature>
<dbReference type="EMBL" id="KB870810">
    <property type="protein sequence ID" value="EOA22458.1"/>
    <property type="molecule type" value="Genomic_DNA"/>
</dbReference>
<dbReference type="PANTHER" id="PTHR31174:SF34">
    <property type="entry name" value="LATE EMBRYOGENESIS ABUNDANT PROTEIN 47"/>
    <property type="match status" value="1"/>
</dbReference>
<reference evidence="6" key="1">
    <citation type="journal article" date="2013" name="Nat. Genet.">
        <title>The Capsella rubella genome and the genomic consequences of rapid mating system evolution.</title>
        <authorList>
            <person name="Slotte T."/>
            <person name="Hazzouri K.M."/>
            <person name="Agren J.A."/>
            <person name="Koenig D."/>
            <person name="Maumus F."/>
            <person name="Guo Y.L."/>
            <person name="Steige K."/>
            <person name="Platts A.E."/>
            <person name="Escobar J.S."/>
            <person name="Newman L.K."/>
            <person name="Wang W."/>
            <person name="Mandakova T."/>
            <person name="Vello E."/>
            <person name="Smith L.M."/>
            <person name="Henz S.R."/>
            <person name="Steffen J."/>
            <person name="Takuno S."/>
            <person name="Brandvain Y."/>
            <person name="Coop G."/>
            <person name="Andolfatto P."/>
            <person name="Hu T.T."/>
            <person name="Blanchette M."/>
            <person name="Clark R.M."/>
            <person name="Quesneville H."/>
            <person name="Nordborg M."/>
            <person name="Gaut B.S."/>
            <person name="Lysak M.A."/>
            <person name="Jenkins J."/>
            <person name="Grimwood J."/>
            <person name="Chapman J."/>
            <person name="Prochnik S."/>
            <person name="Shu S."/>
            <person name="Rokhsar D."/>
            <person name="Schmutz J."/>
            <person name="Weigel D."/>
            <person name="Wright S.I."/>
        </authorList>
    </citation>
    <scope>NUCLEOTIDE SEQUENCE [LARGE SCALE GENOMIC DNA]</scope>
    <source>
        <strain evidence="6">cv. Monte Gargano</strain>
    </source>
</reference>
<feature type="compositionally biased region" description="Basic and acidic residues" evidence="3">
    <location>
        <begin position="44"/>
        <end position="55"/>
    </location>
</feature>